<comment type="caution">
    <text evidence="1">The sequence shown here is derived from an EMBL/GenBank/DDBJ whole genome shotgun (WGS) entry which is preliminary data.</text>
</comment>
<proteinExistence type="predicted"/>
<gene>
    <name evidence="1" type="ORF">OS242_01385</name>
</gene>
<evidence type="ECO:0000313" key="1">
    <source>
        <dbReference type="EMBL" id="MCX7568621.1"/>
    </source>
</evidence>
<reference evidence="1 2" key="1">
    <citation type="submission" date="2022-11" db="EMBL/GenBank/DDBJ databases">
        <title>Study of microbial diversity in lake waters.</title>
        <authorList>
            <person name="Zhang J."/>
        </authorList>
    </citation>
    <scope>NUCLEOTIDE SEQUENCE [LARGE SCALE GENOMIC DNA]</scope>
    <source>
        <strain evidence="1 2">DT12</strain>
    </source>
</reference>
<evidence type="ECO:0000313" key="2">
    <source>
        <dbReference type="Proteomes" id="UP001208017"/>
    </source>
</evidence>
<dbReference type="RefSeq" id="WP_267149862.1">
    <property type="nucleotide sequence ID" value="NZ_JAPMLT010000001.1"/>
</dbReference>
<dbReference type="Proteomes" id="UP001208017">
    <property type="component" value="Unassembled WGS sequence"/>
</dbReference>
<accession>A0ABT3WVJ9</accession>
<dbReference type="EMBL" id="JAPMLT010000001">
    <property type="protein sequence ID" value="MCX7568621.1"/>
    <property type="molecule type" value="Genomic_DNA"/>
</dbReference>
<sequence>MWFMILLGAACVGAMFLLSRLSISDRQQHDYHAEDDVHRQNHNNTLL</sequence>
<protein>
    <recommendedName>
        <fullName evidence="3">YtzI protein</fullName>
    </recommendedName>
</protein>
<evidence type="ECO:0008006" key="3">
    <source>
        <dbReference type="Google" id="ProtNLM"/>
    </source>
</evidence>
<name>A0ABT3WVJ9_9BACL</name>
<organism evidence="1 2">
    <name type="scientific">Tumebacillus lacus</name>
    <dbReference type="NCBI Taxonomy" id="2995335"/>
    <lineage>
        <taxon>Bacteria</taxon>
        <taxon>Bacillati</taxon>
        <taxon>Bacillota</taxon>
        <taxon>Bacilli</taxon>
        <taxon>Bacillales</taxon>
        <taxon>Alicyclobacillaceae</taxon>
        <taxon>Tumebacillus</taxon>
    </lineage>
</organism>
<keyword evidence="2" id="KW-1185">Reference proteome</keyword>